<feature type="region of interest" description="Disordered" evidence="2">
    <location>
        <begin position="277"/>
        <end position="296"/>
    </location>
</feature>
<dbReference type="CDD" id="cd00338">
    <property type="entry name" value="Ser_Recombinase"/>
    <property type="match status" value="1"/>
</dbReference>
<evidence type="ECO:0000313" key="6">
    <source>
        <dbReference type="Proteomes" id="UP001501588"/>
    </source>
</evidence>
<evidence type="ECO:0000313" key="5">
    <source>
        <dbReference type="EMBL" id="GAA0608875.1"/>
    </source>
</evidence>
<dbReference type="PANTHER" id="PTHR30461">
    <property type="entry name" value="DNA-INVERTASE FROM LAMBDOID PROPHAGE"/>
    <property type="match status" value="1"/>
</dbReference>
<dbReference type="InterPro" id="IPR036162">
    <property type="entry name" value="Resolvase-like_N_sf"/>
</dbReference>
<feature type="coiled-coil region" evidence="1">
    <location>
        <begin position="424"/>
        <end position="476"/>
    </location>
</feature>
<keyword evidence="1" id="KW-0175">Coiled coil</keyword>
<dbReference type="Gene3D" id="3.40.50.1390">
    <property type="entry name" value="Resolvase, N-terminal catalytic domain"/>
    <property type="match status" value="1"/>
</dbReference>
<gene>
    <name evidence="5" type="ORF">GCM10009416_51910</name>
</gene>
<dbReference type="SMART" id="SM00857">
    <property type="entry name" value="Resolvase"/>
    <property type="match status" value="1"/>
</dbReference>
<keyword evidence="6" id="KW-1185">Reference proteome</keyword>
<proteinExistence type="predicted"/>
<dbReference type="Pfam" id="PF12728">
    <property type="entry name" value="HTH_17"/>
    <property type="match status" value="1"/>
</dbReference>
<dbReference type="InterPro" id="IPR011109">
    <property type="entry name" value="DNA_bind_recombinase_dom"/>
</dbReference>
<dbReference type="PROSITE" id="PS51736">
    <property type="entry name" value="RECOMBINASES_3"/>
    <property type="match status" value="1"/>
</dbReference>
<evidence type="ECO:0000256" key="2">
    <source>
        <dbReference type="SAM" id="MobiDB-lite"/>
    </source>
</evidence>
<dbReference type="RefSeq" id="WP_343898394.1">
    <property type="nucleotide sequence ID" value="NZ_BAAAFZ010000129.1"/>
</dbReference>
<dbReference type="PANTHER" id="PTHR30461:SF23">
    <property type="entry name" value="DNA RECOMBINASE-RELATED"/>
    <property type="match status" value="1"/>
</dbReference>
<feature type="domain" description="Resolvase/invertase-type recombinase catalytic" evidence="3">
    <location>
        <begin position="25"/>
        <end position="176"/>
    </location>
</feature>
<dbReference type="Pfam" id="PF00239">
    <property type="entry name" value="Resolvase"/>
    <property type="match status" value="1"/>
</dbReference>
<dbReference type="Proteomes" id="UP001501588">
    <property type="component" value="Unassembled WGS sequence"/>
</dbReference>
<dbReference type="EMBL" id="BAAAFZ010000129">
    <property type="protein sequence ID" value="GAA0608875.1"/>
    <property type="molecule type" value="Genomic_DNA"/>
</dbReference>
<dbReference type="Gene3D" id="3.90.1750.20">
    <property type="entry name" value="Putative Large Serine Recombinase, Chain B, Domain 2"/>
    <property type="match status" value="1"/>
</dbReference>
<dbReference type="Pfam" id="PF07508">
    <property type="entry name" value="Recombinase"/>
    <property type="match status" value="1"/>
</dbReference>
<dbReference type="InterPro" id="IPR006119">
    <property type="entry name" value="Resolv_N"/>
</dbReference>
<sequence>MRQTPSSPVGGPLPGKILPRHLDRQAAVYVRQSTLQQLEHHRESTSVQYGLVDHACRLGWPRPRVAVIDDDLGCSGASVEGRPGFQRLVAEVGLGHVGLVLGFEVSRLARSCRDWYQLLEICALAGTLIADSDGVYDPALYNDRLLLGLKGTMSEAELHIMRARLEGGRWNKAGRGEFGFNMPRGYLKRASGEVCLDPDERVRDTVRLVFDVFERRGSVHGVMRYLVDHGVALPDRARSGPARGEVVWRRPHRGGVANILTNPAYAGAYAYGRRRPEAPGAAAARRHKARQPSRDPDDWRVLLQGRWPAYISWQTFEENQRRLMANRSKHKGVPRGGPSLLAGLLHCGRCGCRMVTCYRNNGRDLRYSCTRHQINYGAPHCQALSGAALDAVVGGLVLEALRPSAVEVSLAMAEDVELERAARHRQWTLRLEQARYEVERAERQYNASEPENRLVVRTLERRWEEALAAAARLREEHTRFLAREPIRLSPADREAIRRLSDDVPALWRAEATTGAERKEIARLLLERVGVTLQGESERGDVTCVWVGGQRTRHPLVRSVRRTTQLAGHAELVGRIRALHGEGRRPPAITRALVAEGWRSAHGLPYRESGVRSLMARMGLIPARLARPSAVVVRDEGEFTPTEIAARLNMPEVTVYTWIHKGRLAARRAEAADRSLWLVRLDDVERLLRQRGPGGRLPPRQAP</sequence>
<dbReference type="InterPro" id="IPR038109">
    <property type="entry name" value="DNA_bind_recomb_sf"/>
</dbReference>
<protein>
    <submittedName>
        <fullName evidence="5">Recombinase family protein</fullName>
    </submittedName>
</protein>
<accession>A0ABP3RGE9</accession>
<feature type="domain" description="Recombinase" evidence="4">
    <location>
        <begin position="183"/>
        <end position="329"/>
    </location>
</feature>
<evidence type="ECO:0000259" key="4">
    <source>
        <dbReference type="PROSITE" id="PS51737"/>
    </source>
</evidence>
<dbReference type="InterPro" id="IPR050639">
    <property type="entry name" value="SSR_resolvase"/>
</dbReference>
<dbReference type="SUPFAM" id="SSF53041">
    <property type="entry name" value="Resolvase-like"/>
    <property type="match status" value="1"/>
</dbReference>
<name>A0ABP3RGE9_9PROT</name>
<comment type="caution">
    <text evidence="5">The sequence shown here is derived from an EMBL/GenBank/DDBJ whole genome shotgun (WGS) entry which is preliminary data.</text>
</comment>
<dbReference type="PROSITE" id="PS51737">
    <property type="entry name" value="RECOMBINASE_DNA_BIND"/>
    <property type="match status" value="1"/>
</dbReference>
<evidence type="ECO:0000256" key="1">
    <source>
        <dbReference type="SAM" id="Coils"/>
    </source>
</evidence>
<evidence type="ECO:0000259" key="3">
    <source>
        <dbReference type="PROSITE" id="PS51736"/>
    </source>
</evidence>
<dbReference type="Pfam" id="PF13408">
    <property type="entry name" value="Zn_ribbon_recom"/>
    <property type="match status" value="1"/>
</dbReference>
<reference evidence="6" key="1">
    <citation type="journal article" date="2019" name="Int. J. Syst. Evol. Microbiol.">
        <title>The Global Catalogue of Microorganisms (GCM) 10K type strain sequencing project: providing services to taxonomists for standard genome sequencing and annotation.</title>
        <authorList>
            <consortium name="The Broad Institute Genomics Platform"/>
            <consortium name="The Broad Institute Genome Sequencing Center for Infectious Disease"/>
            <person name="Wu L."/>
            <person name="Ma J."/>
        </authorList>
    </citation>
    <scope>NUCLEOTIDE SEQUENCE [LARGE SCALE GENOMIC DNA]</scope>
    <source>
        <strain evidence="6">JCM 9933</strain>
    </source>
</reference>
<dbReference type="InterPro" id="IPR025827">
    <property type="entry name" value="Zn_ribbon_recom_dom"/>
</dbReference>
<organism evidence="5 6">
    <name type="scientific">Craurococcus roseus</name>
    <dbReference type="NCBI Taxonomy" id="77585"/>
    <lineage>
        <taxon>Bacteria</taxon>
        <taxon>Pseudomonadati</taxon>
        <taxon>Pseudomonadota</taxon>
        <taxon>Alphaproteobacteria</taxon>
        <taxon>Acetobacterales</taxon>
        <taxon>Acetobacteraceae</taxon>
        <taxon>Craurococcus</taxon>
    </lineage>
</organism>
<dbReference type="InterPro" id="IPR041657">
    <property type="entry name" value="HTH_17"/>
</dbReference>